<protein>
    <submittedName>
        <fullName evidence="2">Uncharacterized protein</fullName>
    </submittedName>
</protein>
<dbReference type="Proteomes" id="UP000002402">
    <property type="component" value="Chromosome"/>
</dbReference>
<dbReference type="EnsemblBacteria" id="ABF86488">
    <property type="protein sequence ID" value="ABF86488"/>
    <property type="gene ID" value="MXAN_6098"/>
</dbReference>
<dbReference type="EMBL" id="CP000113">
    <property type="protein sequence ID" value="ABF86488.1"/>
    <property type="molecule type" value="Genomic_DNA"/>
</dbReference>
<evidence type="ECO:0000313" key="2">
    <source>
        <dbReference type="EMBL" id="ABF86488.1"/>
    </source>
</evidence>
<dbReference type="STRING" id="246197.MXAN_6098"/>
<keyword evidence="3" id="KW-1185">Reference proteome</keyword>
<name>Q1CZE0_MYXXD</name>
<evidence type="ECO:0000256" key="1">
    <source>
        <dbReference type="SAM" id="MobiDB-lite"/>
    </source>
</evidence>
<proteinExistence type="predicted"/>
<accession>Q1CZE0</accession>
<gene>
    <name evidence="2" type="ordered locus">MXAN_6098</name>
</gene>
<feature type="region of interest" description="Disordered" evidence="1">
    <location>
        <begin position="24"/>
        <end position="67"/>
    </location>
</feature>
<dbReference type="HOGENOM" id="CLU_764681_0_0_7"/>
<dbReference type="AlphaFoldDB" id="Q1CZE0"/>
<reference evidence="2 3" key="1">
    <citation type="journal article" date="2006" name="Proc. Natl. Acad. Sci. U.S.A.">
        <title>Evolution of sensory complexity recorded in a myxobacterial genome.</title>
        <authorList>
            <person name="Goldman B.S."/>
            <person name="Nierman W.C."/>
            <person name="Kaiser D."/>
            <person name="Slater S.C."/>
            <person name="Durkin A.S."/>
            <person name="Eisen J.A."/>
            <person name="Ronning C.M."/>
            <person name="Barbazuk W.B."/>
            <person name="Blanchard M."/>
            <person name="Field C."/>
            <person name="Halling C."/>
            <person name="Hinkle G."/>
            <person name="Iartchuk O."/>
            <person name="Kim H.S."/>
            <person name="Mackenzie C."/>
            <person name="Madupu R."/>
            <person name="Miller N."/>
            <person name="Shvartsbeyn A."/>
            <person name="Sullivan S.A."/>
            <person name="Vaudin M."/>
            <person name="Wiegand R."/>
            <person name="Kaplan H.B."/>
        </authorList>
    </citation>
    <scope>NUCLEOTIDE SEQUENCE [LARGE SCALE GENOMIC DNA]</scope>
    <source>
        <strain evidence="3">DK1622</strain>
    </source>
</reference>
<feature type="region of interest" description="Disordered" evidence="1">
    <location>
        <begin position="101"/>
        <end position="133"/>
    </location>
</feature>
<dbReference type="KEGG" id="mxa:MXAN_6098"/>
<organism evidence="2 3">
    <name type="scientific">Myxococcus xanthus (strain DK1622)</name>
    <dbReference type="NCBI Taxonomy" id="246197"/>
    <lineage>
        <taxon>Bacteria</taxon>
        <taxon>Pseudomonadati</taxon>
        <taxon>Myxococcota</taxon>
        <taxon>Myxococcia</taxon>
        <taxon>Myxococcales</taxon>
        <taxon>Cystobacterineae</taxon>
        <taxon>Myxococcaceae</taxon>
        <taxon>Myxococcus</taxon>
    </lineage>
</organism>
<feature type="compositionally biased region" description="Gly residues" evidence="1">
    <location>
        <begin position="41"/>
        <end position="55"/>
    </location>
</feature>
<feature type="compositionally biased region" description="Basic and acidic residues" evidence="1">
    <location>
        <begin position="27"/>
        <end position="40"/>
    </location>
</feature>
<evidence type="ECO:0000313" key="3">
    <source>
        <dbReference type="Proteomes" id="UP000002402"/>
    </source>
</evidence>
<sequence>MAEIIRVSCSRWHGTANAMALGTVRRGPADGDGWRVRDAGAGRGLQGRDGAGAAPGVGRRASVGWGRRTARHAGASLGEGGGGGRGGRAWLAVGQGAGRRMGGPCRASWGRSAAGSRQQGGAGDSMDAEAGGRVSSRFTREASHGGGEGGGAGRGMCHGRQGMGVVSALAAVGVLLTAQAAPASGLQRRTQDPERLAPFGLMLDASAPEGAGLSLSFRPTRMLRLHVGGTHNGVRPGARVGLTLLPLKGRLTPALTLEAGHARPANGEGLERRIVDRTQMPIHSLERVGYSYASALLGFEWQAPKRLTFFVRGGFSIMRLYSPGIVGVDEQFRDALEPANFHGWSLSNIEPTAKLGILLSFG</sequence>